<dbReference type="STRING" id="856793.MICA_110"/>
<dbReference type="Gene3D" id="3.40.50.300">
    <property type="entry name" value="P-loop containing nucleotide triphosphate hydrolases"/>
    <property type="match status" value="1"/>
</dbReference>
<dbReference type="KEGG" id="mai:MICA_110"/>
<dbReference type="EMBL" id="CP002382">
    <property type="protein sequence ID" value="AEP08457.1"/>
    <property type="molecule type" value="Genomic_DNA"/>
</dbReference>
<keyword evidence="9 11" id="KW-0472">Membrane</keyword>
<dbReference type="InterPro" id="IPR011527">
    <property type="entry name" value="ABC1_TM_dom"/>
</dbReference>
<evidence type="ECO:0000313" key="16">
    <source>
        <dbReference type="Proteomes" id="UP000009286"/>
    </source>
</evidence>
<dbReference type="CDD" id="cd18587">
    <property type="entry name" value="ABC_6TM_LapB_like"/>
    <property type="match status" value="1"/>
</dbReference>
<dbReference type="InterPro" id="IPR027417">
    <property type="entry name" value="P-loop_NTPase"/>
</dbReference>
<keyword evidence="2" id="KW-0813">Transport</keyword>
<feature type="domain" description="ABC transporter" evidence="12">
    <location>
        <begin position="542"/>
        <end position="777"/>
    </location>
</feature>
<evidence type="ECO:0000256" key="1">
    <source>
        <dbReference type="ARBA" id="ARBA00004651"/>
    </source>
</evidence>
<feature type="compositionally biased region" description="Polar residues" evidence="10">
    <location>
        <begin position="29"/>
        <end position="46"/>
    </location>
</feature>
<evidence type="ECO:0000259" key="12">
    <source>
        <dbReference type="PROSITE" id="PS50893"/>
    </source>
</evidence>
<dbReference type="InterPro" id="IPR003439">
    <property type="entry name" value="ABC_transporter-like_ATP-bd"/>
</dbReference>
<dbReference type="PROSITE" id="PS50929">
    <property type="entry name" value="ABC_TM1F"/>
    <property type="match status" value="1"/>
</dbReference>
<keyword evidence="8 11" id="KW-1133">Transmembrane helix</keyword>
<dbReference type="AlphaFoldDB" id="G2KMS0"/>
<dbReference type="InterPro" id="IPR017871">
    <property type="entry name" value="ABC_transporter-like_CS"/>
</dbReference>
<comment type="subcellular location">
    <subcellularLocation>
        <location evidence="1">Cell membrane</location>
        <topology evidence="1">Multi-pass membrane protein</topology>
    </subcellularLocation>
</comment>
<dbReference type="GO" id="GO:0015421">
    <property type="term" value="F:ABC-type oligopeptide transporter activity"/>
    <property type="evidence" value="ECO:0007669"/>
    <property type="project" value="TreeGrafter"/>
</dbReference>
<evidence type="ECO:0000256" key="8">
    <source>
        <dbReference type="ARBA" id="ARBA00022989"/>
    </source>
</evidence>
<evidence type="ECO:0000256" key="10">
    <source>
        <dbReference type="SAM" id="MobiDB-lite"/>
    </source>
</evidence>
<dbReference type="SUPFAM" id="SSF52540">
    <property type="entry name" value="P-loop containing nucleoside triphosphate hydrolases"/>
    <property type="match status" value="1"/>
</dbReference>
<evidence type="ECO:0000256" key="2">
    <source>
        <dbReference type="ARBA" id="ARBA00022448"/>
    </source>
</evidence>
<evidence type="ECO:0000313" key="15">
    <source>
        <dbReference type="EMBL" id="AEP08457.1"/>
    </source>
</evidence>
<dbReference type="GO" id="GO:0005886">
    <property type="term" value="C:plasma membrane"/>
    <property type="evidence" value="ECO:0007669"/>
    <property type="project" value="UniProtKB-SubCell"/>
</dbReference>
<keyword evidence="5" id="KW-0547">Nucleotide-binding</keyword>
<gene>
    <name evidence="15" type="ordered locus">MICA_110</name>
</gene>
<dbReference type="FunFam" id="3.40.50.300:FF:000299">
    <property type="entry name" value="ABC transporter ATP-binding protein/permease"/>
    <property type="match status" value="1"/>
</dbReference>
<dbReference type="SUPFAM" id="SSF90123">
    <property type="entry name" value="ABC transporter transmembrane region"/>
    <property type="match status" value="1"/>
</dbReference>
<dbReference type="PROSITE" id="PS50893">
    <property type="entry name" value="ABC_TRANSPORTER_2"/>
    <property type="match status" value="1"/>
</dbReference>
<name>G2KMS0_MICAA</name>
<organism evidence="15 16">
    <name type="scientific">Micavibrio aeruginosavorus (strain ARL-13)</name>
    <dbReference type="NCBI Taxonomy" id="856793"/>
    <lineage>
        <taxon>Bacteria</taxon>
        <taxon>Pseudomonadati</taxon>
        <taxon>Bdellovibrionota</taxon>
        <taxon>Bdellovibrionia</taxon>
        <taxon>Bdellovibrionales</taxon>
        <taxon>Pseudobdellovibrionaceae</taxon>
        <taxon>Micavibrio</taxon>
    </lineage>
</organism>
<dbReference type="InterPro" id="IPR036640">
    <property type="entry name" value="ABC1_TM_sf"/>
</dbReference>
<feature type="transmembrane region" description="Helical" evidence="11">
    <location>
        <begin position="364"/>
        <end position="383"/>
    </location>
</feature>
<feature type="transmembrane region" description="Helical" evidence="11">
    <location>
        <begin position="452"/>
        <end position="473"/>
    </location>
</feature>
<feature type="domain" description="Peptidase C39" evidence="14">
    <location>
        <begin position="49"/>
        <end position="193"/>
    </location>
</feature>
<proteinExistence type="predicted"/>
<dbReference type="InterPro" id="IPR003593">
    <property type="entry name" value="AAA+_ATPase"/>
</dbReference>
<dbReference type="PANTHER" id="PTHR43394">
    <property type="entry name" value="ATP-DEPENDENT PERMEASE MDL1, MITOCHONDRIAL"/>
    <property type="match status" value="1"/>
</dbReference>
<dbReference type="InterPro" id="IPR005074">
    <property type="entry name" value="Peptidase_C39"/>
</dbReference>
<dbReference type="GO" id="GO:0006508">
    <property type="term" value="P:proteolysis"/>
    <property type="evidence" value="ECO:0007669"/>
    <property type="project" value="InterPro"/>
</dbReference>
<dbReference type="Pfam" id="PF00005">
    <property type="entry name" value="ABC_tran"/>
    <property type="match status" value="1"/>
</dbReference>
<evidence type="ECO:0000256" key="5">
    <source>
        <dbReference type="ARBA" id="ARBA00022741"/>
    </source>
</evidence>
<dbReference type="Proteomes" id="UP000009286">
    <property type="component" value="Chromosome"/>
</dbReference>
<feature type="region of interest" description="Disordered" evidence="10">
    <location>
        <begin position="22"/>
        <end position="46"/>
    </location>
</feature>
<sequence length="782" mass="85540">MRRGALPFISIRDFIAVTVSPSDAAPEAQSEQSVPSDQTPDQDSTWSLQADRMASHSPLVDCLRLLAGHYGRRTSAASLTAGLPIPPTGITPALFARAAERADMNAQLVDRGIDALAIAPNLPCILVLEKGQACILWDVKYPAKHPPKKEPGHAVELHPETSFVVQFAETEDVRENIPLARMRDLYAGYAFFVRPVARTDDRAGPAEINTARDWFWGALKEHKRLYKEVAVAAVLINIFALVSSLFTMNVYDRVVPNAAFDTLWVLAAGVATVYTFDFILKNLRAQFLDFAGRKADIKISASLFEQILGMTMAARPASAGVLASNMREFEGLRDFFTSATLVALIDLPFIVMFILLILVIAGPWVALVPTVCVPLVILFGYLMQRPLAKIMKESMMESALKNALLFEAISGLETVKVQAAEGHTQRKWEELNEKSSRTGMKSRKLSSFAMNFTMYIQQLASAAVVIVGVYQIVEGNITMGALIASVILSGRAMAPLAQVAGLLTRLSQSKQALIQLDDLMKRPVERPAGKHFISMPSIKGDVEFRDVVFKYPGQTIPALNHVSFTINPGDRIGVIGAVGSGKTTLERLLLNLYQPDSGSVQIDGTDVRQIDPGDLRRSVGAVQQSPQLFYGTVRENITMGHETAPDRSVLRAADLAGVMEFLRETQAGLDTQVGERGEALSGGQRQAVAIARALLYDPPVLILDEPTASLDPASEQRLMKRLNVLCENKTTILITHKGTMLGLVNKIILLDRGRVVDFGPKDDVIRKLQARQYGTQAEQTDV</sequence>
<dbReference type="Gene3D" id="3.90.70.10">
    <property type="entry name" value="Cysteine proteinases"/>
    <property type="match status" value="1"/>
</dbReference>
<accession>G2KMS0</accession>
<feature type="transmembrane region" description="Helical" evidence="11">
    <location>
        <begin position="263"/>
        <end position="280"/>
    </location>
</feature>
<dbReference type="SMART" id="SM00382">
    <property type="entry name" value="AAA"/>
    <property type="match status" value="1"/>
</dbReference>
<dbReference type="Gene3D" id="1.20.1560.10">
    <property type="entry name" value="ABC transporter type 1, transmembrane domain"/>
    <property type="match status" value="1"/>
</dbReference>
<evidence type="ECO:0000259" key="13">
    <source>
        <dbReference type="PROSITE" id="PS50929"/>
    </source>
</evidence>
<evidence type="ECO:0000256" key="9">
    <source>
        <dbReference type="ARBA" id="ARBA00023136"/>
    </source>
</evidence>
<keyword evidence="16" id="KW-1185">Reference proteome</keyword>
<keyword evidence="6" id="KW-0378">Hydrolase</keyword>
<dbReference type="GO" id="GO:0016887">
    <property type="term" value="F:ATP hydrolysis activity"/>
    <property type="evidence" value="ECO:0007669"/>
    <property type="project" value="InterPro"/>
</dbReference>
<dbReference type="Pfam" id="PF00664">
    <property type="entry name" value="ABC_membrane"/>
    <property type="match status" value="1"/>
</dbReference>
<reference evidence="15 16" key="1">
    <citation type="journal article" date="2011" name="BMC Genomics">
        <title>Genomic insights into an obligate epibiotic bacterial predator: Micavibrio aeruginosavorus ARL-13.</title>
        <authorList>
            <person name="Wang Z."/>
            <person name="Kadouri D."/>
            <person name="Wu M."/>
        </authorList>
    </citation>
    <scope>NUCLEOTIDE SEQUENCE [LARGE SCALE GENOMIC DNA]</scope>
    <source>
        <strain evidence="15 16">ARL-13</strain>
    </source>
</reference>
<protein>
    <submittedName>
        <fullName evidence="15">Toxin secretion ATP-binding protein</fullName>
    </submittedName>
</protein>
<evidence type="ECO:0000256" key="4">
    <source>
        <dbReference type="ARBA" id="ARBA00022692"/>
    </source>
</evidence>
<keyword evidence="3" id="KW-1003">Cell membrane</keyword>
<evidence type="ECO:0000256" key="3">
    <source>
        <dbReference type="ARBA" id="ARBA00022475"/>
    </source>
</evidence>
<feature type="transmembrane region" description="Helical" evidence="11">
    <location>
        <begin position="229"/>
        <end position="251"/>
    </location>
</feature>
<keyword evidence="7 15" id="KW-0067">ATP-binding</keyword>
<evidence type="ECO:0000256" key="6">
    <source>
        <dbReference type="ARBA" id="ARBA00022801"/>
    </source>
</evidence>
<dbReference type="NCBIfam" id="TIGR03375">
    <property type="entry name" value="type_I_sec_LssB"/>
    <property type="match status" value="1"/>
</dbReference>
<dbReference type="PANTHER" id="PTHR43394:SF1">
    <property type="entry name" value="ATP-BINDING CASSETTE SUB-FAMILY B MEMBER 10, MITOCHONDRIAL"/>
    <property type="match status" value="1"/>
</dbReference>
<dbReference type="InterPro" id="IPR039421">
    <property type="entry name" value="Type_1_exporter"/>
</dbReference>
<dbReference type="PROSITE" id="PS50990">
    <property type="entry name" value="PEPTIDASE_C39"/>
    <property type="match status" value="1"/>
</dbReference>
<dbReference type="eggNOG" id="COG2274">
    <property type="taxonomic scope" value="Bacteria"/>
</dbReference>
<feature type="transmembrane region" description="Helical" evidence="11">
    <location>
        <begin position="335"/>
        <end position="358"/>
    </location>
</feature>
<dbReference type="HOGENOM" id="CLU_000604_95_6_5"/>
<dbReference type="PROSITE" id="PS00211">
    <property type="entry name" value="ABC_TRANSPORTER_1"/>
    <property type="match status" value="1"/>
</dbReference>
<evidence type="ECO:0000256" key="11">
    <source>
        <dbReference type="SAM" id="Phobius"/>
    </source>
</evidence>
<dbReference type="GO" id="GO:0008233">
    <property type="term" value="F:peptidase activity"/>
    <property type="evidence" value="ECO:0007669"/>
    <property type="project" value="InterPro"/>
</dbReference>
<feature type="domain" description="ABC transmembrane type-1" evidence="13">
    <location>
        <begin position="229"/>
        <end position="508"/>
    </location>
</feature>
<dbReference type="GO" id="GO:0005524">
    <property type="term" value="F:ATP binding"/>
    <property type="evidence" value="ECO:0007669"/>
    <property type="project" value="UniProtKB-KW"/>
</dbReference>
<evidence type="ECO:0000256" key="7">
    <source>
        <dbReference type="ARBA" id="ARBA00022840"/>
    </source>
</evidence>
<evidence type="ECO:0000259" key="14">
    <source>
        <dbReference type="PROSITE" id="PS50990"/>
    </source>
</evidence>
<keyword evidence="4 11" id="KW-0812">Transmembrane</keyword>
<dbReference type="InterPro" id="IPR017750">
    <property type="entry name" value="ATPase_T1SS"/>
</dbReference>
<dbReference type="CDD" id="cd03245">
    <property type="entry name" value="ABCC_bacteriocin_exporters"/>
    <property type="match status" value="1"/>
</dbReference>